<dbReference type="Pfam" id="PF00106">
    <property type="entry name" value="adh_short"/>
    <property type="match status" value="1"/>
</dbReference>
<comment type="caution">
    <text evidence="1">The sequence shown here is derived from an EMBL/GenBank/DDBJ whole genome shotgun (WGS) entry which is preliminary data.</text>
</comment>
<evidence type="ECO:0008006" key="3">
    <source>
        <dbReference type="Google" id="ProtNLM"/>
    </source>
</evidence>
<dbReference type="OrthoDB" id="153074at2759"/>
<dbReference type="Pfam" id="PF11951">
    <property type="entry name" value="Fungal_trans_2"/>
    <property type="match status" value="1"/>
</dbReference>
<sequence length="700" mass="79103">MSEAQRILIVGGGQGIGWEVTKAILRLSSQARIAVFGFHLEEEVRKLPDKTNGQVAIVSQGDVTSENDRKSVVKECLEKMGGIDTLVFTAGVITPIERIEKLNMEEVKRTFDVNVFGCMAMSQLCLPHLRYSRTTNYTNAAYGKAIILSSGCDKEISYQGWMPYCTTKAALTRFVEMLAHEEPLLAVQGVYPKLTRTKMPKDVISGKYKGIMADHEIEKFRVWNEIGDEMVEPPEWCGEAVGKLSLGLYPGGRSGAKERRLIRSHVMMGKNAGRSRPSRRQKHDAATKKISQYDLIAAKDQVQGSDRPVIYDRLIYSDLAFADIPRQSAKSIELLRQWLSLLDRRLYPPEFCSRLDFMDYVWLQYVFYDEGYMHGVLAIKASLRDSLERQAKASPDALEHLSKAYKLTQRRLTGPEAISDKAIAGVTILAIYQLVHGNVGVGLVHFDGLCHMIRLRGGLAKLMKHNRALAQKPWRIDLEFALQSGLAMRFGGTEAPVPAKTMSPKVICSTYTKLYEYGVDVELVCMLSDVTVFINMLNAINEMSRLDPLDFSEQAFQLIHRLIDFAPLQGTRNCQPLDELLQLSLLAIMTTSLPNYTTDDLRYELLAKQLKRAILRCVAKTDKNMELLLWTVFVGRVSILHSDQDGWITPVLLQISQQVQIQNWLQIRQILSGYCWIHTLHDAVAMKIWERALEERPKGA</sequence>
<dbReference type="InterPro" id="IPR002347">
    <property type="entry name" value="SDR_fam"/>
</dbReference>
<dbReference type="PRINTS" id="PR00081">
    <property type="entry name" value="GDHRDH"/>
</dbReference>
<dbReference type="AlphaFoldDB" id="A0A9W8XK68"/>
<keyword evidence="2" id="KW-1185">Reference proteome</keyword>
<dbReference type="SUPFAM" id="SSF51735">
    <property type="entry name" value="NAD(P)-binding Rossmann-fold domains"/>
    <property type="match status" value="1"/>
</dbReference>
<dbReference type="Gene3D" id="3.40.50.720">
    <property type="entry name" value="NAD(P)-binding Rossmann-like Domain"/>
    <property type="match status" value="1"/>
</dbReference>
<dbReference type="Proteomes" id="UP001140513">
    <property type="component" value="Unassembled WGS sequence"/>
</dbReference>
<dbReference type="InterPro" id="IPR021858">
    <property type="entry name" value="Fun_TF"/>
</dbReference>
<dbReference type="EMBL" id="JAPEUX010000005">
    <property type="protein sequence ID" value="KAJ4351741.1"/>
    <property type="molecule type" value="Genomic_DNA"/>
</dbReference>
<evidence type="ECO:0000313" key="2">
    <source>
        <dbReference type="Proteomes" id="UP001140513"/>
    </source>
</evidence>
<reference evidence="1" key="1">
    <citation type="submission" date="2022-10" db="EMBL/GenBank/DDBJ databases">
        <title>Tapping the CABI collections for fungal endophytes: first genome assemblies for Collariella, Neodidymelliopsis, Ascochyta clinopodiicola, Didymella pomorum, Didymosphaeria variabile, Neocosmospora piperis and Neocucurbitaria cava.</title>
        <authorList>
            <person name="Hill R."/>
        </authorList>
    </citation>
    <scope>NUCLEOTIDE SEQUENCE</scope>
    <source>
        <strain evidence="1">IMI 356815</strain>
    </source>
</reference>
<protein>
    <recommendedName>
        <fullName evidence="3">NAD(P)-binding protein</fullName>
    </recommendedName>
</protein>
<accession>A0A9W8XK68</accession>
<dbReference type="GeneID" id="80910614"/>
<dbReference type="InterPro" id="IPR036291">
    <property type="entry name" value="NAD(P)-bd_dom_sf"/>
</dbReference>
<dbReference type="RefSeq" id="XP_056070097.1">
    <property type="nucleotide sequence ID" value="XM_056215850.1"/>
</dbReference>
<evidence type="ECO:0000313" key="1">
    <source>
        <dbReference type="EMBL" id="KAJ4351741.1"/>
    </source>
</evidence>
<organism evidence="1 2">
    <name type="scientific">Didymosphaeria variabile</name>
    <dbReference type="NCBI Taxonomy" id="1932322"/>
    <lineage>
        <taxon>Eukaryota</taxon>
        <taxon>Fungi</taxon>
        <taxon>Dikarya</taxon>
        <taxon>Ascomycota</taxon>
        <taxon>Pezizomycotina</taxon>
        <taxon>Dothideomycetes</taxon>
        <taxon>Pleosporomycetidae</taxon>
        <taxon>Pleosporales</taxon>
        <taxon>Massarineae</taxon>
        <taxon>Didymosphaeriaceae</taxon>
        <taxon>Didymosphaeria</taxon>
    </lineage>
</organism>
<gene>
    <name evidence="1" type="ORF">N0V89_007084</name>
</gene>
<proteinExistence type="predicted"/>
<name>A0A9W8XK68_9PLEO</name>
<dbReference type="PANTHER" id="PTHR37540">
    <property type="entry name" value="TRANSCRIPTION FACTOR (ACR-2), PUTATIVE-RELATED-RELATED"/>
    <property type="match status" value="1"/>
</dbReference>